<reference evidence="2" key="1">
    <citation type="submission" date="2016-10" db="EMBL/GenBank/DDBJ databases">
        <authorList>
            <person name="Varghese N."/>
            <person name="Submissions S."/>
        </authorList>
    </citation>
    <scope>NUCLEOTIDE SEQUENCE [LARGE SCALE GENOMIC DNA]</scope>
    <source>
        <strain evidence="2">Jip14</strain>
    </source>
</reference>
<dbReference type="EMBL" id="FNZR01000003">
    <property type="protein sequence ID" value="SEL01399.1"/>
    <property type="molecule type" value="Genomic_DNA"/>
</dbReference>
<dbReference type="Pfam" id="PF22000">
    <property type="entry name" value="DUF6929"/>
    <property type="match status" value="1"/>
</dbReference>
<dbReference type="InterPro" id="IPR053851">
    <property type="entry name" value="DUF6929"/>
</dbReference>
<sequence length="276" mass="30454">MNDFLLKVVATIIGVGAASGIFYRDDSVYLISDDSNYLYHYSLSADSLSKTLLVADSIHERLPKKQKRDFEAMAVDQNRVYVYGSGSSDNGKRNLRITLGINNQQPDTAEDLTHLYSRLREQSGLVEEDFNVEGAIHRDGQTYLFNRGNGPSHMNGVFKLDAAARDTVFIPVELPKLKGVQAAFTDAIALDDMVYFLAAAEDAGSIYHDGAVCGTLIGRLSLPDLTLQDYTVISPTHKFEGITFVKQGTDSLTFFLCEDPDNGTVESTLYQLTVSR</sequence>
<keyword evidence="2" id="KW-1185">Reference proteome</keyword>
<evidence type="ECO:0000313" key="2">
    <source>
        <dbReference type="Proteomes" id="UP000198916"/>
    </source>
</evidence>
<dbReference type="RefSeq" id="WP_090604715.1">
    <property type="nucleotide sequence ID" value="NZ_FNZR01000003.1"/>
</dbReference>
<dbReference type="STRING" id="332977.SAMN05421740_103242"/>
<evidence type="ECO:0000313" key="1">
    <source>
        <dbReference type="EMBL" id="SEL01399.1"/>
    </source>
</evidence>
<dbReference type="OrthoDB" id="6710009at2"/>
<gene>
    <name evidence="1" type="ORF">SAMN05421740_103242</name>
</gene>
<protein>
    <submittedName>
        <fullName evidence="1">Uncharacterized protein</fullName>
    </submittedName>
</protein>
<dbReference type="AlphaFoldDB" id="A0A1H7LR87"/>
<proteinExistence type="predicted"/>
<organism evidence="1 2">
    <name type="scientific">Parapedobacter koreensis</name>
    <dbReference type="NCBI Taxonomy" id="332977"/>
    <lineage>
        <taxon>Bacteria</taxon>
        <taxon>Pseudomonadati</taxon>
        <taxon>Bacteroidota</taxon>
        <taxon>Sphingobacteriia</taxon>
        <taxon>Sphingobacteriales</taxon>
        <taxon>Sphingobacteriaceae</taxon>
        <taxon>Parapedobacter</taxon>
    </lineage>
</organism>
<name>A0A1H7LR87_9SPHI</name>
<accession>A0A1H7LR87</accession>
<dbReference type="Proteomes" id="UP000198916">
    <property type="component" value="Unassembled WGS sequence"/>
</dbReference>